<evidence type="ECO:0000313" key="3">
    <source>
        <dbReference type="Proteomes" id="UP000622890"/>
    </source>
</evidence>
<dbReference type="AlphaFoldDB" id="A0A934W3N5"/>
<dbReference type="Proteomes" id="UP000622890">
    <property type="component" value="Unassembled WGS sequence"/>
</dbReference>
<sequence length="139" mass="15204">MSKGLNRSTVSLSYALTKDIAGNLLTGNDHRAMIYLKALNKSLEALLEKLDAGNDVRAERKLEATLRTIRQEMDEAHAAVPHDETSMGTSLQQWEERGFSMSDFAQPLDADVMAEVLAQNGIEIVDGKLVRTGKAMGEA</sequence>
<dbReference type="RefSeq" id="WP_200589462.1">
    <property type="nucleotide sequence ID" value="NZ_JAEPBG010000001.1"/>
</dbReference>
<feature type="coiled-coil region" evidence="1">
    <location>
        <begin position="36"/>
        <end position="79"/>
    </location>
</feature>
<comment type="caution">
    <text evidence="2">The sequence shown here is derived from an EMBL/GenBank/DDBJ whole genome shotgun (WGS) entry which is preliminary data.</text>
</comment>
<protein>
    <submittedName>
        <fullName evidence="2">Uncharacterized protein</fullName>
    </submittedName>
</protein>
<gene>
    <name evidence="2" type="ORF">JJB74_00175</name>
</gene>
<dbReference type="EMBL" id="JAEPBG010000001">
    <property type="protein sequence ID" value="MBK4733032.1"/>
    <property type="molecule type" value="Genomic_DNA"/>
</dbReference>
<accession>A0A934W3N5</accession>
<organism evidence="2 3">
    <name type="scientific">Noviherbaspirillum pedocola</name>
    <dbReference type="NCBI Taxonomy" id="2801341"/>
    <lineage>
        <taxon>Bacteria</taxon>
        <taxon>Pseudomonadati</taxon>
        <taxon>Pseudomonadota</taxon>
        <taxon>Betaproteobacteria</taxon>
        <taxon>Burkholderiales</taxon>
        <taxon>Oxalobacteraceae</taxon>
        <taxon>Noviherbaspirillum</taxon>
    </lineage>
</organism>
<evidence type="ECO:0000256" key="1">
    <source>
        <dbReference type="SAM" id="Coils"/>
    </source>
</evidence>
<keyword evidence="3" id="KW-1185">Reference proteome</keyword>
<evidence type="ECO:0000313" key="2">
    <source>
        <dbReference type="EMBL" id="MBK4733032.1"/>
    </source>
</evidence>
<keyword evidence="1" id="KW-0175">Coiled coil</keyword>
<reference evidence="2" key="1">
    <citation type="submission" date="2021-01" db="EMBL/GenBank/DDBJ databases">
        <title>Genome sequence of strain Noviherbaspirillum sp. DKR-6.</title>
        <authorList>
            <person name="Chaudhary D.K."/>
        </authorList>
    </citation>
    <scope>NUCLEOTIDE SEQUENCE</scope>
    <source>
        <strain evidence="2">DKR-6</strain>
    </source>
</reference>
<proteinExistence type="predicted"/>
<name>A0A934W3N5_9BURK</name>